<dbReference type="EMBL" id="AP014548">
    <property type="protein sequence ID" value="BAO54319.1"/>
    <property type="molecule type" value="Genomic_DNA"/>
</dbReference>
<dbReference type="Proteomes" id="UP000031760">
    <property type="component" value="Chromosome"/>
</dbReference>
<gene>
    <name evidence="1" type="ORF">NMS_0310</name>
</gene>
<name>W8VN98_9FLAO</name>
<accession>W8VN98</accession>
<reference evidence="1 2" key="1">
    <citation type="journal article" date="2014" name="Proc. Natl. Acad. Sci. U.S.A.">
        <title>Functional characterization of flavobacteria rhodopsins reveals a unique class of light-driven chloride pump in bacteria.</title>
        <authorList>
            <person name="Yoshizawa S."/>
            <person name="Kumagai Y."/>
            <person name="Kim H."/>
            <person name="Ogura Y."/>
            <person name="Hayashi T."/>
            <person name="Iwasaki W."/>
            <person name="DeLong E.F."/>
            <person name="Kogure K."/>
        </authorList>
    </citation>
    <scope>NUCLEOTIDE SEQUENCE [LARGE SCALE GENOMIC DNA]</scope>
    <source>
        <strain evidence="1 2">S1-08</strain>
    </source>
</reference>
<proteinExistence type="predicted"/>
<keyword evidence="2" id="KW-1185">Reference proteome</keyword>
<dbReference type="HOGENOM" id="CLU_3186472_0_0_10"/>
<evidence type="ECO:0000313" key="2">
    <source>
        <dbReference type="Proteomes" id="UP000031760"/>
    </source>
</evidence>
<protein>
    <submittedName>
        <fullName evidence="1">Uncharacterized protein</fullName>
    </submittedName>
</protein>
<dbReference type="KEGG" id="nmf:NMS_0310"/>
<evidence type="ECO:0000313" key="1">
    <source>
        <dbReference type="EMBL" id="BAO54319.1"/>
    </source>
</evidence>
<dbReference type="AlphaFoldDB" id="W8VN98"/>
<sequence>MNITLEGRPLQNPIGRGRWFTVKNLRHLQKQEKGEFTLNQELEENF</sequence>
<organism evidence="1 2">
    <name type="scientific">Nonlabens marinus S1-08</name>
    <dbReference type="NCBI Taxonomy" id="1454201"/>
    <lineage>
        <taxon>Bacteria</taxon>
        <taxon>Pseudomonadati</taxon>
        <taxon>Bacteroidota</taxon>
        <taxon>Flavobacteriia</taxon>
        <taxon>Flavobacteriales</taxon>
        <taxon>Flavobacteriaceae</taxon>
        <taxon>Nonlabens</taxon>
    </lineage>
</organism>